<dbReference type="InterPro" id="IPR036366">
    <property type="entry name" value="PGBDSf"/>
</dbReference>
<name>A0A6H9YGS1_9ACTN</name>
<evidence type="ECO:0000313" key="3">
    <source>
        <dbReference type="EMBL" id="KAB2344894.1"/>
    </source>
</evidence>
<dbReference type="EMBL" id="WBMT01000015">
    <property type="protein sequence ID" value="KAB2344894.1"/>
    <property type="molecule type" value="Genomic_DNA"/>
</dbReference>
<dbReference type="Proteomes" id="UP000468735">
    <property type="component" value="Unassembled WGS sequence"/>
</dbReference>
<dbReference type="Gene3D" id="3.90.1720.10">
    <property type="entry name" value="endopeptidase domain like (from Nostoc punctiforme)"/>
    <property type="match status" value="1"/>
</dbReference>
<evidence type="ECO:0000259" key="2">
    <source>
        <dbReference type="PROSITE" id="PS50911"/>
    </source>
</evidence>
<dbReference type="PROSITE" id="PS50911">
    <property type="entry name" value="CHAP"/>
    <property type="match status" value="1"/>
</dbReference>
<dbReference type="InterPro" id="IPR007921">
    <property type="entry name" value="CHAP_dom"/>
</dbReference>
<evidence type="ECO:0000313" key="4">
    <source>
        <dbReference type="Proteomes" id="UP000468735"/>
    </source>
</evidence>
<gene>
    <name evidence="3" type="ORF">F8566_30355</name>
</gene>
<protein>
    <submittedName>
        <fullName evidence="3">CHAP domain-containing protein</fullName>
    </submittedName>
</protein>
<dbReference type="InterPro" id="IPR002477">
    <property type="entry name" value="Peptidoglycan-bd-like"/>
</dbReference>
<feature type="domain" description="Peptidase C51" evidence="2">
    <location>
        <begin position="21"/>
        <end position="147"/>
    </location>
</feature>
<dbReference type="Pfam" id="PF01471">
    <property type="entry name" value="PG_binding_1"/>
    <property type="match status" value="1"/>
</dbReference>
<keyword evidence="4" id="KW-1185">Reference proteome</keyword>
<proteinExistence type="predicted"/>
<reference evidence="3 4" key="1">
    <citation type="submission" date="2019-09" db="EMBL/GenBank/DDBJ databases">
        <title>Actinomadura physcomitrii sp. nov., a novel actinomycete isolated from moss [Physcomitrium sphaericum (Ludw) Fuernr].</title>
        <authorList>
            <person name="Zhuang X."/>
            <person name="Liu C."/>
        </authorList>
    </citation>
    <scope>NUCLEOTIDE SEQUENCE [LARGE SCALE GENOMIC DNA]</scope>
    <source>
        <strain evidence="3 4">HMC1</strain>
    </source>
</reference>
<organism evidence="3 4">
    <name type="scientific">Actinomadura rudentiformis</name>
    <dbReference type="NCBI Taxonomy" id="359158"/>
    <lineage>
        <taxon>Bacteria</taxon>
        <taxon>Bacillati</taxon>
        <taxon>Actinomycetota</taxon>
        <taxon>Actinomycetes</taxon>
        <taxon>Streptosporangiales</taxon>
        <taxon>Thermomonosporaceae</taxon>
        <taxon>Actinomadura</taxon>
    </lineage>
</organism>
<dbReference type="Pfam" id="PF05257">
    <property type="entry name" value="CHAP"/>
    <property type="match status" value="1"/>
</dbReference>
<dbReference type="InterPro" id="IPR036365">
    <property type="entry name" value="PGBD-like_sf"/>
</dbReference>
<dbReference type="Gene3D" id="1.10.101.10">
    <property type="entry name" value="PGBD-like superfamily/PGBD"/>
    <property type="match status" value="1"/>
</dbReference>
<comment type="caution">
    <text evidence="3">The sequence shown here is derived from an EMBL/GenBank/DDBJ whole genome shotgun (WGS) entry which is preliminary data.</text>
</comment>
<evidence type="ECO:0000256" key="1">
    <source>
        <dbReference type="SAM" id="MobiDB-lite"/>
    </source>
</evidence>
<dbReference type="SUPFAM" id="SSF54001">
    <property type="entry name" value="Cysteine proteinases"/>
    <property type="match status" value="1"/>
</dbReference>
<sequence>MPTAKDILRIARSQLGTSERSDGWTKYGAAYEDRKHVRGFARAAWCDMFVGWCAVQAGALSIVGDFAYTPSHAQWFADRGRWGHKPRVGAIIFFDWSGSHSRPAIDHVGIVEAVRADGSVVTLEGNTDNAVRRRVRRSGIAGYGYPAYSTGSRPPSKPDKPKPGTAAPRWPGRYITQPPATSGNDVRTWQRQMRARGWHLAVDGVYGPASEKVARAFQKEKRLQQDGVIGPATWAAAWTAPLT</sequence>
<feature type="region of interest" description="Disordered" evidence="1">
    <location>
        <begin position="145"/>
        <end position="186"/>
    </location>
</feature>
<dbReference type="SUPFAM" id="SSF47090">
    <property type="entry name" value="PGBD-like"/>
    <property type="match status" value="1"/>
</dbReference>
<dbReference type="InterPro" id="IPR038765">
    <property type="entry name" value="Papain-like_cys_pep_sf"/>
</dbReference>
<accession>A0A6H9YGS1</accession>
<dbReference type="RefSeq" id="WP_151565262.1">
    <property type="nucleotide sequence ID" value="NZ_WBMT01000015.1"/>
</dbReference>
<dbReference type="AlphaFoldDB" id="A0A6H9YGS1"/>
<dbReference type="OrthoDB" id="5124837at2"/>